<gene>
    <name evidence="5" type="ORF">M0L20_25455</name>
</gene>
<keyword evidence="1" id="KW-0805">Transcription regulation</keyword>
<dbReference type="Pfam" id="PF12833">
    <property type="entry name" value="HTH_18"/>
    <property type="match status" value="1"/>
</dbReference>
<evidence type="ECO:0000256" key="1">
    <source>
        <dbReference type="ARBA" id="ARBA00023015"/>
    </source>
</evidence>
<name>A0ABT0HST4_9BACT</name>
<evidence type="ECO:0000256" key="3">
    <source>
        <dbReference type="ARBA" id="ARBA00023163"/>
    </source>
</evidence>
<sequence length="263" mass="29349">MAYLEYKPNLALQPFIDAFWMVKPQAGKTTRILPDACQDVVIPVHDPGHCQLMGTITTYVDSHYPTSNSLVGIRFKPGALANFIPVPQHLLTSQVIELDAVYRPLADTLSQIELVNTDISLSQWITAVEPILLNQLVTHARPDPRVTVAVSSILQTKGQISVSALADQVCLSQRQLERHFMHRVGLAPKPLIELVRFRALTQLLKQHPDWSLTEMAFQMGYYDSAHLARTFKHYAGEVASGFQGRIMSGFYKAKEVNAGKFAP</sequence>
<dbReference type="EMBL" id="JALPRF010000007">
    <property type="protein sequence ID" value="MCK8495242.1"/>
    <property type="molecule type" value="Genomic_DNA"/>
</dbReference>
<dbReference type="PANTHER" id="PTHR46796:SF13">
    <property type="entry name" value="HTH-TYPE TRANSCRIPTIONAL ACTIVATOR RHAS"/>
    <property type="match status" value="1"/>
</dbReference>
<keyword evidence="6" id="KW-1185">Reference proteome</keyword>
<reference evidence="5 6" key="1">
    <citation type="submission" date="2022-04" db="EMBL/GenBank/DDBJ databases">
        <title>Spirosoma sp. strain RP8 genome sequencing and assembly.</title>
        <authorList>
            <person name="Jung Y."/>
        </authorList>
    </citation>
    <scope>NUCLEOTIDE SEQUENCE [LARGE SCALE GENOMIC DNA]</scope>
    <source>
        <strain evidence="5 6">RP8</strain>
    </source>
</reference>
<keyword evidence="2" id="KW-0238">DNA-binding</keyword>
<evidence type="ECO:0000259" key="4">
    <source>
        <dbReference type="PROSITE" id="PS01124"/>
    </source>
</evidence>
<dbReference type="PANTHER" id="PTHR46796">
    <property type="entry name" value="HTH-TYPE TRANSCRIPTIONAL ACTIVATOR RHAS-RELATED"/>
    <property type="match status" value="1"/>
</dbReference>
<proteinExistence type="predicted"/>
<dbReference type="PROSITE" id="PS01124">
    <property type="entry name" value="HTH_ARAC_FAMILY_2"/>
    <property type="match status" value="1"/>
</dbReference>
<protein>
    <submittedName>
        <fullName evidence="5">Helix-turn-helix domain-containing protein</fullName>
    </submittedName>
</protein>
<dbReference type="Gene3D" id="1.10.10.60">
    <property type="entry name" value="Homeodomain-like"/>
    <property type="match status" value="1"/>
</dbReference>
<dbReference type="SMART" id="SM00342">
    <property type="entry name" value="HTH_ARAC"/>
    <property type="match status" value="1"/>
</dbReference>
<dbReference type="RefSeq" id="WP_248479966.1">
    <property type="nucleotide sequence ID" value="NZ_JALPRF010000007.1"/>
</dbReference>
<dbReference type="InterPro" id="IPR046532">
    <property type="entry name" value="DUF6597"/>
</dbReference>
<feature type="domain" description="HTH araC/xylS-type" evidence="4">
    <location>
        <begin position="144"/>
        <end position="245"/>
    </location>
</feature>
<dbReference type="Pfam" id="PF20240">
    <property type="entry name" value="DUF6597"/>
    <property type="match status" value="1"/>
</dbReference>
<evidence type="ECO:0000313" key="5">
    <source>
        <dbReference type="EMBL" id="MCK8495242.1"/>
    </source>
</evidence>
<keyword evidence="3" id="KW-0804">Transcription</keyword>
<accession>A0ABT0HST4</accession>
<evidence type="ECO:0000256" key="2">
    <source>
        <dbReference type="ARBA" id="ARBA00023125"/>
    </source>
</evidence>
<evidence type="ECO:0000313" key="6">
    <source>
        <dbReference type="Proteomes" id="UP001202180"/>
    </source>
</evidence>
<dbReference type="InterPro" id="IPR050204">
    <property type="entry name" value="AraC_XylS_family_regulators"/>
</dbReference>
<dbReference type="Proteomes" id="UP001202180">
    <property type="component" value="Unassembled WGS sequence"/>
</dbReference>
<dbReference type="InterPro" id="IPR018060">
    <property type="entry name" value="HTH_AraC"/>
</dbReference>
<comment type="caution">
    <text evidence="5">The sequence shown here is derived from an EMBL/GenBank/DDBJ whole genome shotgun (WGS) entry which is preliminary data.</text>
</comment>
<organism evidence="5 6">
    <name type="scientific">Spirosoma liriopis</name>
    <dbReference type="NCBI Taxonomy" id="2937440"/>
    <lineage>
        <taxon>Bacteria</taxon>
        <taxon>Pseudomonadati</taxon>
        <taxon>Bacteroidota</taxon>
        <taxon>Cytophagia</taxon>
        <taxon>Cytophagales</taxon>
        <taxon>Cytophagaceae</taxon>
        <taxon>Spirosoma</taxon>
    </lineage>
</organism>